<name>A0AAU9WL15_9CNID</name>
<keyword evidence="2" id="KW-1185">Reference proteome</keyword>
<proteinExistence type="predicted"/>
<feature type="non-terminal residue" evidence="1">
    <location>
        <position position="1"/>
    </location>
</feature>
<reference evidence="1 2" key="1">
    <citation type="submission" date="2022-05" db="EMBL/GenBank/DDBJ databases">
        <authorList>
            <consortium name="Genoscope - CEA"/>
            <person name="William W."/>
        </authorList>
    </citation>
    <scope>NUCLEOTIDE SEQUENCE [LARGE SCALE GENOMIC DNA]</scope>
</reference>
<dbReference type="Proteomes" id="UP001159428">
    <property type="component" value="Unassembled WGS sequence"/>
</dbReference>
<dbReference type="EMBL" id="CALNXJ010000016">
    <property type="protein sequence ID" value="CAH3117527.1"/>
    <property type="molecule type" value="Genomic_DNA"/>
</dbReference>
<sequence length="151" mass="16885">GVLVATEGGPREENLLPTTLSVWKFLTWGFNNLLWARSRTSLSALSFSPYQASLFVTNLFTSGPVSSSESSLSSDLVYSMLRNNQSLCWNTTRKIISMYLLSQTGMASPLKFGEKHFFLETHHARYFSPIRDEEASRGTHLFTTVNSSGFS</sequence>
<protein>
    <submittedName>
        <fullName evidence="1">Uncharacterized protein</fullName>
    </submittedName>
</protein>
<dbReference type="AlphaFoldDB" id="A0AAU9WL15"/>
<evidence type="ECO:0000313" key="1">
    <source>
        <dbReference type="EMBL" id="CAH3117527.1"/>
    </source>
</evidence>
<evidence type="ECO:0000313" key="2">
    <source>
        <dbReference type="Proteomes" id="UP001159428"/>
    </source>
</evidence>
<accession>A0AAU9WL15</accession>
<gene>
    <name evidence="1" type="ORF">PMEA_00007537</name>
</gene>
<organism evidence="1 2">
    <name type="scientific">Pocillopora meandrina</name>
    <dbReference type="NCBI Taxonomy" id="46732"/>
    <lineage>
        <taxon>Eukaryota</taxon>
        <taxon>Metazoa</taxon>
        <taxon>Cnidaria</taxon>
        <taxon>Anthozoa</taxon>
        <taxon>Hexacorallia</taxon>
        <taxon>Scleractinia</taxon>
        <taxon>Astrocoeniina</taxon>
        <taxon>Pocilloporidae</taxon>
        <taxon>Pocillopora</taxon>
    </lineage>
</organism>
<comment type="caution">
    <text evidence="1">The sequence shown here is derived from an EMBL/GenBank/DDBJ whole genome shotgun (WGS) entry which is preliminary data.</text>
</comment>